<organism evidence="2 3">
    <name type="scientific">Flavobacterium macrobrachii</name>
    <dbReference type="NCBI Taxonomy" id="591204"/>
    <lineage>
        <taxon>Bacteria</taxon>
        <taxon>Pseudomonadati</taxon>
        <taxon>Bacteroidota</taxon>
        <taxon>Flavobacteriia</taxon>
        <taxon>Flavobacteriales</taxon>
        <taxon>Flavobacteriaceae</taxon>
        <taxon>Flavobacterium</taxon>
    </lineage>
</organism>
<evidence type="ECO:0000313" key="2">
    <source>
        <dbReference type="EMBL" id="MBM6500697.1"/>
    </source>
</evidence>
<dbReference type="RefSeq" id="WP_187656222.1">
    <property type="nucleotide sequence ID" value="NZ_JACSOD020000507.1"/>
</dbReference>
<dbReference type="Proteomes" id="UP000759529">
    <property type="component" value="Unassembled WGS sequence"/>
</dbReference>
<keyword evidence="1" id="KW-0472">Membrane</keyword>
<dbReference type="InterPro" id="IPR024422">
    <property type="entry name" value="Protein_unknown_function_OB"/>
</dbReference>
<keyword evidence="1" id="KW-0812">Transmembrane</keyword>
<evidence type="ECO:0000256" key="1">
    <source>
        <dbReference type="SAM" id="Phobius"/>
    </source>
</evidence>
<dbReference type="Pfam" id="PF12869">
    <property type="entry name" value="tRNA_anti-like"/>
    <property type="match status" value="1"/>
</dbReference>
<feature type="transmembrane region" description="Helical" evidence="1">
    <location>
        <begin position="5"/>
        <end position="24"/>
    </location>
</feature>
<evidence type="ECO:0000313" key="3">
    <source>
        <dbReference type="Proteomes" id="UP000759529"/>
    </source>
</evidence>
<keyword evidence="3" id="KW-1185">Reference proteome</keyword>
<comment type="caution">
    <text evidence="2">The sequence shown here is derived from an EMBL/GenBank/DDBJ whole genome shotgun (WGS) entry which is preliminary data.</text>
</comment>
<protein>
    <recommendedName>
        <fullName evidence="4">tRNA_anti-like</fullName>
    </recommendedName>
</protein>
<sequence length="129" mass="15176">MKKKIFILLFFVLLVFIIMYLYVYKQHRNITDEVSAYNVTVEIFEKDFKENDSLANVKYLDKTIEINGKITSLEEENKSIIIDEKVYATFSENFPKGLTKGKNINVKGRFVGYDDLLEQFKLDQITIEN</sequence>
<accession>A0ABS2D2P6</accession>
<keyword evidence="1" id="KW-1133">Transmembrane helix</keyword>
<gene>
    <name evidence="2" type="ORF">H9X54_015500</name>
</gene>
<reference evidence="2 3" key="1">
    <citation type="submission" date="2021-02" db="EMBL/GenBank/DDBJ databases">
        <authorList>
            <person name="Jung H.S."/>
            <person name="Chun B.H."/>
            <person name="Jeon C.O."/>
        </authorList>
    </citation>
    <scope>NUCLEOTIDE SEQUENCE [LARGE SCALE GENOMIC DNA]</scope>
    <source>
        <strain evidence="2 3">LMG 25203</strain>
    </source>
</reference>
<evidence type="ECO:0008006" key="4">
    <source>
        <dbReference type="Google" id="ProtNLM"/>
    </source>
</evidence>
<name>A0ABS2D2P6_9FLAO</name>
<proteinExistence type="predicted"/>
<dbReference type="EMBL" id="JACSOD020000507">
    <property type="protein sequence ID" value="MBM6500697.1"/>
    <property type="molecule type" value="Genomic_DNA"/>
</dbReference>